<dbReference type="PANTHER" id="PTHR33127">
    <property type="entry name" value="TRANSMEMBRANE PROTEIN"/>
    <property type="match status" value="1"/>
</dbReference>
<evidence type="ECO:0000313" key="4">
    <source>
        <dbReference type="Proteomes" id="UP001202328"/>
    </source>
</evidence>
<keyword evidence="4" id="KW-1185">Reference proteome</keyword>
<feature type="region of interest" description="Disordered" evidence="1">
    <location>
        <begin position="393"/>
        <end position="424"/>
    </location>
</feature>
<gene>
    <name evidence="3" type="ORF">MKW98_008563</name>
</gene>
<accession>A0AAD4TA22</accession>
<dbReference type="InterPro" id="IPR005174">
    <property type="entry name" value="KIB1-4_b-propeller"/>
</dbReference>
<dbReference type="Pfam" id="PF03478">
    <property type="entry name" value="Beta-prop_KIB1-4"/>
    <property type="match status" value="2"/>
</dbReference>
<evidence type="ECO:0000256" key="1">
    <source>
        <dbReference type="SAM" id="MobiDB-lite"/>
    </source>
</evidence>
<comment type="caution">
    <text evidence="3">The sequence shown here is derived from an EMBL/GenBank/DDBJ whole genome shotgun (WGS) entry which is preliminary data.</text>
</comment>
<name>A0AAD4TA22_9MAGN</name>
<protein>
    <recommendedName>
        <fullName evidence="2">KIB1-4 beta-propeller domain-containing protein</fullName>
    </recommendedName>
</protein>
<dbReference type="AlphaFoldDB" id="A0AAD4TA22"/>
<dbReference type="EMBL" id="JAJJMB010002922">
    <property type="protein sequence ID" value="KAI3950118.1"/>
    <property type="molecule type" value="Genomic_DNA"/>
</dbReference>
<reference evidence="3" key="1">
    <citation type="submission" date="2022-04" db="EMBL/GenBank/DDBJ databases">
        <title>A functionally conserved STORR gene fusion in Papaver species that diverged 16.8 million years ago.</title>
        <authorList>
            <person name="Catania T."/>
        </authorList>
    </citation>
    <scope>NUCLEOTIDE SEQUENCE</scope>
    <source>
        <strain evidence="3">S-188037</strain>
    </source>
</reference>
<feature type="domain" description="KIB1-4 beta-propeller" evidence="2">
    <location>
        <begin position="502"/>
        <end position="727"/>
    </location>
</feature>
<organism evidence="3 4">
    <name type="scientific">Papaver atlanticum</name>
    <dbReference type="NCBI Taxonomy" id="357466"/>
    <lineage>
        <taxon>Eukaryota</taxon>
        <taxon>Viridiplantae</taxon>
        <taxon>Streptophyta</taxon>
        <taxon>Embryophyta</taxon>
        <taxon>Tracheophyta</taxon>
        <taxon>Spermatophyta</taxon>
        <taxon>Magnoliopsida</taxon>
        <taxon>Ranunculales</taxon>
        <taxon>Papaveraceae</taxon>
        <taxon>Papaveroideae</taxon>
        <taxon>Papaver</taxon>
    </lineage>
</organism>
<proteinExistence type="predicted"/>
<evidence type="ECO:0000259" key="2">
    <source>
        <dbReference type="Pfam" id="PF03478"/>
    </source>
</evidence>
<feature type="domain" description="KIB1-4 beta-propeller" evidence="2">
    <location>
        <begin position="42"/>
        <end position="338"/>
    </location>
</feature>
<sequence>MEEKLAVDETSERRHPAPSPNLAAPWLVIPFQEEGNDPNQAFYNICEPNKKTIRKSIPQLSGRNRMYQKPSHQGWVVVYCDDDDDDDDSGNFGNFFLWNPFSLEEIQLPNFDELIYDTYGGQDYRIHDCVLSSPPPKNNLVQDNASMVYFMVSGCVNESYTDLMPMIVFCRVGDSKWRKLGIPEGLVGESGLNSLICFKDKIYVMGCDDYCQLVQKLVPPVGCDDYAGIRLEIRRLEVSIVHSAFSYIGGYSCVHNVYFLESDEEIYRIEMMCLDRRGYLNVVVSIDVSRLDFSKMSWEEVNRLGDTVLFLGQSTKCFCSAAALGLSKGCLYYTLPKDQSLYMFDVEDKCTTTILPCSNLPTPCYSSQWIMMPLPTFSVAVEGRIVENMSSKVRQDDHTVKAKETEESISKDDNENPRKRQKKEILQEPRPWEVIHVDIVKSIASYLHPVDVLHFRAVCKANKVPIMKQISGAIRSTDLTPWLLFSTENSTRYNFVDPMHNNEKYLMKLPELPEGASIRCQKGGWLLMSKGRFTLFFYNPFTKETIHLPGLSPGYEFAGVTFSSLPTCSDCVVIGITQRNKEEICIYMIARGANTWIFRSFQNSNLGKYMPTFVAPVIDKGHFFCADFNGTLGDMHGGDFEVLERPRAYCNAAYVSFLVKCETELLLVQMLGMSVTIYRLDRLNMVWQKVESLGKHMLFISFTSCLSAAAPRSCMENKVYFPRLHGDRILYYSLETGSYHSVGSTHSAKDYFDTKAWTNCTWIEPNWLRSTPKELDWLNKNPP</sequence>
<dbReference type="PANTHER" id="PTHR33127:SF5">
    <property type="entry name" value="TRANSMEMBRANE PROTEIN"/>
    <property type="match status" value="1"/>
</dbReference>
<dbReference type="Proteomes" id="UP001202328">
    <property type="component" value="Unassembled WGS sequence"/>
</dbReference>
<evidence type="ECO:0000313" key="3">
    <source>
        <dbReference type="EMBL" id="KAI3950118.1"/>
    </source>
</evidence>